<sequence length="98" mass="11496">MEIVNVEKKTFDDLLDRMERFMDSIETIYGNGKAKSMSGWLDNQDVCLMLNICPRTLQTLRDSGALPYSRINHKIFYKEEDILRFVSVSENGKFRIKK</sequence>
<dbReference type="SUPFAM" id="SSF46955">
    <property type="entry name" value="Putative DNA-binding domain"/>
    <property type="match status" value="1"/>
</dbReference>
<dbReference type="InterPro" id="IPR009061">
    <property type="entry name" value="DNA-bd_dom_put_sf"/>
</dbReference>
<proteinExistence type="predicted"/>
<dbReference type="PANTHER" id="PTHR34585:SF22">
    <property type="entry name" value="HELIX-TURN-HELIX DOMAIN-CONTAINING PROTEIN"/>
    <property type="match status" value="1"/>
</dbReference>
<organism evidence="2 3">
    <name type="scientific">Candidatus Cryptobacteroides merdavium</name>
    <dbReference type="NCBI Taxonomy" id="2840769"/>
    <lineage>
        <taxon>Bacteria</taxon>
        <taxon>Pseudomonadati</taxon>
        <taxon>Bacteroidota</taxon>
        <taxon>Bacteroidia</taxon>
        <taxon>Bacteroidales</taxon>
        <taxon>Candidatus Cryptobacteroides</taxon>
    </lineage>
</organism>
<dbReference type="Proteomes" id="UP000823619">
    <property type="component" value="Unassembled WGS sequence"/>
</dbReference>
<dbReference type="InterPro" id="IPR041657">
    <property type="entry name" value="HTH_17"/>
</dbReference>
<evidence type="ECO:0000313" key="3">
    <source>
        <dbReference type="Proteomes" id="UP000823619"/>
    </source>
</evidence>
<name>A0A9D9EFK9_9BACT</name>
<evidence type="ECO:0000259" key="1">
    <source>
        <dbReference type="Pfam" id="PF12728"/>
    </source>
</evidence>
<dbReference type="EMBL" id="JADIMO010000005">
    <property type="protein sequence ID" value="MBO8444099.1"/>
    <property type="molecule type" value="Genomic_DNA"/>
</dbReference>
<gene>
    <name evidence="2" type="ORF">IAC23_00135</name>
</gene>
<protein>
    <submittedName>
        <fullName evidence="2">Helix-turn-helix domain-containing protein</fullName>
    </submittedName>
</protein>
<reference evidence="2" key="1">
    <citation type="submission" date="2020-10" db="EMBL/GenBank/DDBJ databases">
        <authorList>
            <person name="Gilroy R."/>
        </authorList>
    </citation>
    <scope>NUCLEOTIDE SEQUENCE</scope>
    <source>
        <strain evidence="2">D5-748</strain>
    </source>
</reference>
<comment type="caution">
    <text evidence="2">The sequence shown here is derived from an EMBL/GenBank/DDBJ whole genome shotgun (WGS) entry which is preliminary data.</text>
</comment>
<reference evidence="2" key="2">
    <citation type="journal article" date="2021" name="PeerJ">
        <title>Extensive microbial diversity within the chicken gut microbiome revealed by metagenomics and culture.</title>
        <authorList>
            <person name="Gilroy R."/>
            <person name="Ravi A."/>
            <person name="Getino M."/>
            <person name="Pursley I."/>
            <person name="Horton D.L."/>
            <person name="Alikhan N.F."/>
            <person name="Baker D."/>
            <person name="Gharbi K."/>
            <person name="Hall N."/>
            <person name="Watson M."/>
            <person name="Adriaenssens E.M."/>
            <person name="Foster-Nyarko E."/>
            <person name="Jarju S."/>
            <person name="Secka A."/>
            <person name="Antonio M."/>
            <person name="Oren A."/>
            <person name="Chaudhuri R.R."/>
            <person name="La Ragione R."/>
            <person name="Hildebrand F."/>
            <person name="Pallen M.J."/>
        </authorList>
    </citation>
    <scope>NUCLEOTIDE SEQUENCE</scope>
    <source>
        <strain evidence="2">D5-748</strain>
    </source>
</reference>
<evidence type="ECO:0000313" key="2">
    <source>
        <dbReference type="EMBL" id="MBO8444099.1"/>
    </source>
</evidence>
<dbReference type="AlphaFoldDB" id="A0A9D9EFK9"/>
<dbReference type="PANTHER" id="PTHR34585">
    <property type="match status" value="1"/>
</dbReference>
<feature type="domain" description="Helix-turn-helix" evidence="1">
    <location>
        <begin position="40"/>
        <end position="86"/>
    </location>
</feature>
<dbReference type="Pfam" id="PF12728">
    <property type="entry name" value="HTH_17"/>
    <property type="match status" value="1"/>
</dbReference>
<accession>A0A9D9EFK9</accession>